<comment type="caution">
    <text evidence="3">The sequence shown here is derived from an EMBL/GenBank/DDBJ whole genome shotgun (WGS) entry which is preliminary data.</text>
</comment>
<dbReference type="InterPro" id="IPR014721">
    <property type="entry name" value="Ribsml_uS5_D2-typ_fold_subgr"/>
</dbReference>
<evidence type="ECO:0000256" key="1">
    <source>
        <dbReference type="SAM" id="MobiDB-lite"/>
    </source>
</evidence>
<organism evidence="3 4">
    <name type="scientific">Prosthecobacter vanneervenii</name>
    <dbReference type="NCBI Taxonomy" id="48466"/>
    <lineage>
        <taxon>Bacteria</taxon>
        <taxon>Pseudomonadati</taxon>
        <taxon>Verrucomicrobiota</taxon>
        <taxon>Verrucomicrobiia</taxon>
        <taxon>Verrucomicrobiales</taxon>
        <taxon>Verrucomicrobiaceae</taxon>
        <taxon>Prosthecobacter</taxon>
    </lineage>
</organism>
<dbReference type="PRINTS" id="PR00830">
    <property type="entry name" value="ENDOLAPTASE"/>
</dbReference>
<feature type="domain" description="Lon proteolytic" evidence="2">
    <location>
        <begin position="496"/>
        <end position="581"/>
    </location>
</feature>
<dbReference type="GO" id="GO:0006508">
    <property type="term" value="P:proteolysis"/>
    <property type="evidence" value="ECO:0007669"/>
    <property type="project" value="InterPro"/>
</dbReference>
<evidence type="ECO:0000313" key="4">
    <source>
        <dbReference type="Proteomes" id="UP000590740"/>
    </source>
</evidence>
<dbReference type="EMBL" id="JACHIG010000007">
    <property type="protein sequence ID" value="MBB5033842.1"/>
    <property type="molecule type" value="Genomic_DNA"/>
</dbReference>
<accession>A0A7W8DL59</accession>
<dbReference type="GO" id="GO:0005524">
    <property type="term" value="F:ATP binding"/>
    <property type="evidence" value="ECO:0007669"/>
    <property type="project" value="InterPro"/>
</dbReference>
<evidence type="ECO:0000259" key="2">
    <source>
        <dbReference type="Pfam" id="PF05362"/>
    </source>
</evidence>
<dbReference type="GO" id="GO:0004252">
    <property type="term" value="F:serine-type endopeptidase activity"/>
    <property type="evidence" value="ECO:0007669"/>
    <property type="project" value="InterPro"/>
</dbReference>
<dbReference type="InterPro" id="IPR008269">
    <property type="entry name" value="Lon_proteolytic"/>
</dbReference>
<protein>
    <recommendedName>
        <fullName evidence="2">Lon proteolytic domain-containing protein</fullName>
    </recommendedName>
</protein>
<sequence length="793" mass="86559">MKKSLRGFFGVWLGVFALVNTVGAQTRSPVVTEINFDAVFEWKKPCTLNSEELEARLAKLAPTPGKKWYALDQSKMFSQPSHLFNASYRHSNNLKYLVFGSKEFEPEAVRVMWADGQIDHVAVRYTAQAGDTEASPELLAGIGDALGAHSFTRSGGSYLWSGEHYSASASFTRQQNDTIFVVSVRPINPRAAPAGTMPPASPEKPVPSQTVSASTPELKINLDDLLDWKNPLSFSREEFEKKLSTLEKVGASKPYFLDGGTAESSHVFSPESIRAYKLSFTMLKGTRSPSAMRIEWKDSRASLINVIFSRQENEWDVDSGLLAQLDEAFEVSHQVLSTDPKIRTYSWRGADFTASISAHPTQPRYFLSMRKTQPVALRSPVGIPDTPVVPAPKMEPAKPLSVAAEPKIPVVSFESKPTDYFKLRLTQVNGLLISQLSSGEKSGQVTTMTLTVLPKKEGGKESFLDFNQDVGASMRRALNQVRNFSLQRHKSWPDGYSLEIGFDDKYIDKDGPSAAVACALLLESAVTGRKWDPEFAVTGDLTSEGNVRPIGGVRAKIRGATKGSCKIVAVPAKNERAVADLILLDGPAPLLGITVFGIKTFDDAVALATPERSTGLKLALADFEAMRAVLLRNPGQITPLLRSPHAIARLEALLLVAPDCYSAKYLLLHAQGRSARVLSLGGSIEAAQSSAQAIVNSIENDVATTLSSLKPDEVGTSLNRLRQLRPILDQRVWPYVDGVTDYGEVIRSTILNPVRSGARYSDLVDKARTAARAAAAAYNTLMNKEETQEELGL</sequence>
<dbReference type="Proteomes" id="UP000590740">
    <property type="component" value="Unassembled WGS sequence"/>
</dbReference>
<dbReference type="Gene3D" id="3.30.230.10">
    <property type="match status" value="1"/>
</dbReference>
<evidence type="ECO:0000313" key="3">
    <source>
        <dbReference type="EMBL" id="MBB5033842.1"/>
    </source>
</evidence>
<proteinExistence type="predicted"/>
<gene>
    <name evidence="3" type="ORF">HNQ65_003432</name>
</gene>
<dbReference type="SUPFAM" id="SSF54211">
    <property type="entry name" value="Ribosomal protein S5 domain 2-like"/>
    <property type="match status" value="1"/>
</dbReference>
<dbReference type="RefSeq" id="WP_184341047.1">
    <property type="nucleotide sequence ID" value="NZ_JACHIG010000007.1"/>
</dbReference>
<name>A0A7W8DL59_9BACT</name>
<feature type="region of interest" description="Disordered" evidence="1">
    <location>
        <begin position="191"/>
        <end position="211"/>
    </location>
</feature>
<dbReference type="InterPro" id="IPR027065">
    <property type="entry name" value="Lon_Prtase"/>
</dbReference>
<dbReference type="AlphaFoldDB" id="A0A7W8DL59"/>
<keyword evidence="4" id="KW-1185">Reference proteome</keyword>
<dbReference type="InterPro" id="IPR020568">
    <property type="entry name" value="Ribosomal_Su5_D2-typ_SF"/>
</dbReference>
<dbReference type="Pfam" id="PF05362">
    <property type="entry name" value="Lon_C"/>
    <property type="match status" value="1"/>
</dbReference>
<dbReference type="GO" id="GO:0030163">
    <property type="term" value="P:protein catabolic process"/>
    <property type="evidence" value="ECO:0007669"/>
    <property type="project" value="InterPro"/>
</dbReference>
<dbReference type="PANTHER" id="PTHR10046">
    <property type="entry name" value="ATP DEPENDENT LON PROTEASE FAMILY MEMBER"/>
    <property type="match status" value="1"/>
</dbReference>
<dbReference type="GO" id="GO:0004176">
    <property type="term" value="F:ATP-dependent peptidase activity"/>
    <property type="evidence" value="ECO:0007669"/>
    <property type="project" value="InterPro"/>
</dbReference>
<reference evidence="3 4" key="1">
    <citation type="submission" date="2020-08" db="EMBL/GenBank/DDBJ databases">
        <title>Genomic Encyclopedia of Type Strains, Phase IV (KMG-IV): sequencing the most valuable type-strain genomes for metagenomic binning, comparative biology and taxonomic classification.</title>
        <authorList>
            <person name="Goeker M."/>
        </authorList>
    </citation>
    <scope>NUCLEOTIDE SEQUENCE [LARGE SCALE GENOMIC DNA]</scope>
    <source>
        <strain evidence="3 4">DSM 12252</strain>
    </source>
</reference>